<evidence type="ECO:0008006" key="4">
    <source>
        <dbReference type="Google" id="ProtNLM"/>
    </source>
</evidence>
<feature type="compositionally biased region" description="Basic and acidic residues" evidence="1">
    <location>
        <begin position="375"/>
        <end position="401"/>
    </location>
</feature>
<evidence type="ECO:0000256" key="1">
    <source>
        <dbReference type="SAM" id="MobiDB-lite"/>
    </source>
</evidence>
<gene>
    <name evidence="2" type="ORF">Tco_0774359</name>
</gene>
<feature type="compositionally biased region" description="Basic and acidic residues" evidence="1">
    <location>
        <begin position="699"/>
        <end position="721"/>
    </location>
</feature>
<feature type="region of interest" description="Disordered" evidence="1">
    <location>
        <begin position="352"/>
        <end position="409"/>
    </location>
</feature>
<sequence length="721" mass="82665">MYCNSKSAIAISCNPVHHSKTKHIDIRYHFIKEHVERGTVEIYFVRTEYQLADLFTKALPKEHFEYLVYHIVIIMAQRQQAADVHPDELCPPNKRYDLMDANKKVDLENVQCPSESKILMNIITNHPLRFSIAASASVPWIYMAQTYLFIIPQANDNNHASFVPPLSFSDMVPFYKQVLGFTMELKTMSNFKIPGLLQPWHLLFASSSYHFDPIPRFTKIIISHYMTIFPDISRRARDAYHNLQDDDIIKNIFNSGRNKNKVRMRIPAWMITYEMKLTEHYKMTTSAPRSPNPATKPAESMPTAEKADEMILQDMLQVSLAEQKSHEEEEARENVALIYEHLAAEEIGKLVEESENVDDSSPPRHDDTSIPGTRLEPRSDKKSLEVEIVQEKEEETTKDTEVEPDIVIPVNVDDEKDEITDEVFELRRRAKGKNVEESKISPIPSPTRSPRNLSTLVSSDIEKLQELTVTNPTPSSGSSVPKLTKTNRLLSLIKAKPNRFKRYKTFFHELQGRYGYLFAHLKKRFMSRTSSDQLADNLHDVMMETLPSLVKEKVTEQVKKEVPAQVRDQVPVYLAEGLILERKTTKEETERLISKAILQERGRMQAQISSQIQNAIDNAIPSLVDASVCSYMSGYILHVHPAQVQSSSVPEQQHQLYLAMKADPLLQQQDIAIWLALQMKFEKTRVPQSACRYSAISTRDQDDPHDDAHPEGENNAKKEGR</sequence>
<keyword evidence="3" id="KW-1185">Reference proteome</keyword>
<evidence type="ECO:0000313" key="2">
    <source>
        <dbReference type="EMBL" id="GJS91723.1"/>
    </source>
</evidence>
<reference evidence="2" key="1">
    <citation type="journal article" date="2022" name="Int. J. Mol. Sci.">
        <title>Draft Genome of Tanacetum Coccineum: Genomic Comparison of Closely Related Tanacetum-Family Plants.</title>
        <authorList>
            <person name="Yamashiro T."/>
            <person name="Shiraishi A."/>
            <person name="Nakayama K."/>
            <person name="Satake H."/>
        </authorList>
    </citation>
    <scope>NUCLEOTIDE SEQUENCE</scope>
</reference>
<feature type="region of interest" description="Disordered" evidence="1">
    <location>
        <begin position="284"/>
        <end position="303"/>
    </location>
</feature>
<name>A0ABQ4ZNA3_9ASTR</name>
<feature type="compositionally biased region" description="Low complexity" evidence="1">
    <location>
        <begin position="440"/>
        <end position="451"/>
    </location>
</feature>
<protein>
    <recommendedName>
        <fullName evidence="4">Retrotransposon protein, putative, unclassified</fullName>
    </recommendedName>
</protein>
<proteinExistence type="predicted"/>
<comment type="caution">
    <text evidence="2">The sequence shown here is derived from an EMBL/GenBank/DDBJ whole genome shotgun (WGS) entry which is preliminary data.</text>
</comment>
<dbReference type="CDD" id="cd09272">
    <property type="entry name" value="RNase_HI_RT_Ty1"/>
    <property type="match status" value="1"/>
</dbReference>
<dbReference type="EMBL" id="BQNB010011528">
    <property type="protein sequence ID" value="GJS91723.1"/>
    <property type="molecule type" value="Genomic_DNA"/>
</dbReference>
<accession>A0ABQ4ZNA3</accession>
<feature type="compositionally biased region" description="Polar residues" evidence="1">
    <location>
        <begin position="284"/>
        <end position="293"/>
    </location>
</feature>
<feature type="region of interest" description="Disordered" evidence="1">
    <location>
        <begin position="696"/>
        <end position="721"/>
    </location>
</feature>
<feature type="region of interest" description="Disordered" evidence="1">
    <location>
        <begin position="430"/>
        <end position="453"/>
    </location>
</feature>
<organism evidence="2 3">
    <name type="scientific">Tanacetum coccineum</name>
    <dbReference type="NCBI Taxonomy" id="301880"/>
    <lineage>
        <taxon>Eukaryota</taxon>
        <taxon>Viridiplantae</taxon>
        <taxon>Streptophyta</taxon>
        <taxon>Embryophyta</taxon>
        <taxon>Tracheophyta</taxon>
        <taxon>Spermatophyta</taxon>
        <taxon>Magnoliopsida</taxon>
        <taxon>eudicotyledons</taxon>
        <taxon>Gunneridae</taxon>
        <taxon>Pentapetalae</taxon>
        <taxon>asterids</taxon>
        <taxon>campanulids</taxon>
        <taxon>Asterales</taxon>
        <taxon>Asteraceae</taxon>
        <taxon>Asteroideae</taxon>
        <taxon>Anthemideae</taxon>
        <taxon>Anthemidinae</taxon>
        <taxon>Tanacetum</taxon>
    </lineage>
</organism>
<dbReference type="Proteomes" id="UP001151760">
    <property type="component" value="Unassembled WGS sequence"/>
</dbReference>
<reference evidence="2" key="2">
    <citation type="submission" date="2022-01" db="EMBL/GenBank/DDBJ databases">
        <authorList>
            <person name="Yamashiro T."/>
            <person name="Shiraishi A."/>
            <person name="Satake H."/>
            <person name="Nakayama K."/>
        </authorList>
    </citation>
    <scope>NUCLEOTIDE SEQUENCE</scope>
</reference>
<evidence type="ECO:0000313" key="3">
    <source>
        <dbReference type="Proteomes" id="UP001151760"/>
    </source>
</evidence>